<reference evidence="4" key="1">
    <citation type="journal article" date="2019" name="Int. J. Syst. Evol. Microbiol.">
        <title>The Global Catalogue of Microorganisms (GCM) 10K type strain sequencing project: providing services to taxonomists for standard genome sequencing and annotation.</title>
        <authorList>
            <consortium name="The Broad Institute Genomics Platform"/>
            <consortium name="The Broad Institute Genome Sequencing Center for Infectious Disease"/>
            <person name="Wu L."/>
            <person name="Ma J."/>
        </authorList>
    </citation>
    <scope>NUCLEOTIDE SEQUENCE [LARGE SCALE GENOMIC DNA]</scope>
    <source>
        <strain evidence="4">CGMCC 1.15790</strain>
    </source>
</reference>
<organism evidence="3 4">
    <name type="scientific">Aliibacillus thermotolerans</name>
    <dbReference type="NCBI Taxonomy" id="1834418"/>
    <lineage>
        <taxon>Bacteria</taxon>
        <taxon>Bacillati</taxon>
        <taxon>Bacillota</taxon>
        <taxon>Bacilli</taxon>
        <taxon>Bacillales</taxon>
        <taxon>Bacillaceae</taxon>
        <taxon>Aliibacillus</taxon>
    </lineage>
</organism>
<dbReference type="Gene3D" id="3.40.50.1400">
    <property type="match status" value="2"/>
</dbReference>
<dbReference type="SUPFAM" id="SSF53800">
    <property type="entry name" value="Chelatase"/>
    <property type="match status" value="1"/>
</dbReference>
<keyword evidence="1" id="KW-0479">Metal-binding</keyword>
<dbReference type="CDD" id="cd03416">
    <property type="entry name" value="CbiX_SirB_N"/>
    <property type="match status" value="1"/>
</dbReference>
<evidence type="ECO:0000256" key="1">
    <source>
        <dbReference type="ARBA" id="ARBA00022723"/>
    </source>
</evidence>
<dbReference type="PANTHER" id="PTHR33542">
    <property type="entry name" value="SIROHYDROCHLORIN FERROCHELATASE, CHLOROPLASTIC"/>
    <property type="match status" value="1"/>
</dbReference>
<evidence type="ECO:0000313" key="4">
    <source>
        <dbReference type="Proteomes" id="UP001596143"/>
    </source>
</evidence>
<keyword evidence="4" id="KW-1185">Reference proteome</keyword>
<evidence type="ECO:0000313" key="3">
    <source>
        <dbReference type="EMBL" id="MFC5628221.1"/>
    </source>
</evidence>
<accession>A0ABW0U495</accession>
<dbReference type="Proteomes" id="UP001596143">
    <property type="component" value="Unassembled WGS sequence"/>
</dbReference>
<protein>
    <submittedName>
        <fullName evidence="3">Sirohydrochlorin chelatase</fullName>
    </submittedName>
</protein>
<evidence type="ECO:0000256" key="2">
    <source>
        <dbReference type="ARBA" id="ARBA00023239"/>
    </source>
</evidence>
<dbReference type="InterPro" id="IPR002762">
    <property type="entry name" value="CbiX-like"/>
</dbReference>
<dbReference type="EMBL" id="JBHSPF010000018">
    <property type="protein sequence ID" value="MFC5628221.1"/>
    <property type="molecule type" value="Genomic_DNA"/>
</dbReference>
<dbReference type="Pfam" id="PF01903">
    <property type="entry name" value="CbiX"/>
    <property type="match status" value="2"/>
</dbReference>
<proteinExistence type="predicted"/>
<sequence>MQAILYVSHGTRKRSGRKEVYSSLAPVIKKVNSPLQKICFLQFSRPTLLEGIEMCVKEGATTIIIVPLLLLKADHATYDIPQAIISARRKYPFIQFIYEEPLGEEEKLIDALYEALLMKQFLEVPQRHVLLVGRGGRSPQVKQHLIQVSERLQRKLPETEITICFLYGHKPHFQDIVNEATEKQRFILPFLLFDGRLFASLTQAAKKKGWILCDTLGSSAHVRDIVTKRINRWLTDKEKERGEVYVITNDK</sequence>
<comment type="caution">
    <text evidence="3">The sequence shown here is derived from an EMBL/GenBank/DDBJ whole genome shotgun (WGS) entry which is preliminary data.</text>
</comment>
<dbReference type="PANTHER" id="PTHR33542:SF3">
    <property type="entry name" value="SIROHYDROCHLORIN FERROCHELATASE, CHLOROPLASTIC"/>
    <property type="match status" value="1"/>
</dbReference>
<keyword evidence="2" id="KW-0456">Lyase</keyword>
<gene>
    <name evidence="3" type="ORF">ACFPTR_04845</name>
</gene>
<dbReference type="RefSeq" id="WP_270897488.1">
    <property type="nucleotide sequence ID" value="NZ_JBHSPF010000018.1"/>
</dbReference>
<dbReference type="InterPro" id="IPR050963">
    <property type="entry name" value="Sirohydro_Cobaltochel/CbiX"/>
</dbReference>
<name>A0ABW0U495_9BACI</name>